<name>A0A426Z6S8_ENSVE</name>
<dbReference type="EMBL" id="AMZH03008113">
    <property type="protein sequence ID" value="RRT59679.1"/>
    <property type="molecule type" value="Genomic_DNA"/>
</dbReference>
<evidence type="ECO:0000313" key="2">
    <source>
        <dbReference type="Proteomes" id="UP000287651"/>
    </source>
</evidence>
<evidence type="ECO:0000313" key="1">
    <source>
        <dbReference type="EMBL" id="RRT59679.1"/>
    </source>
</evidence>
<reference evidence="1 2" key="1">
    <citation type="journal article" date="2014" name="Agronomy (Basel)">
        <title>A Draft Genome Sequence for Ensete ventricosum, the Drought-Tolerant Tree Against Hunger.</title>
        <authorList>
            <person name="Harrison J."/>
            <person name="Moore K.A."/>
            <person name="Paszkiewicz K."/>
            <person name="Jones T."/>
            <person name="Grant M."/>
            <person name="Ambacheew D."/>
            <person name="Muzemil S."/>
            <person name="Studholme D.J."/>
        </authorList>
    </citation>
    <scope>NUCLEOTIDE SEQUENCE [LARGE SCALE GENOMIC DNA]</scope>
</reference>
<dbReference type="AlphaFoldDB" id="A0A426Z6S8"/>
<dbReference type="Proteomes" id="UP000287651">
    <property type="component" value="Unassembled WGS sequence"/>
</dbReference>
<proteinExistence type="predicted"/>
<accession>A0A426Z6S8</accession>
<sequence length="68" mass="7275">LLSQLVGSVKSWESSADLLSALKLEIRDGQLSFRGKRILGHGCGCRLAGTFTCLKVGYRANLAATCSF</sequence>
<gene>
    <name evidence="1" type="ORF">B296_00030585</name>
</gene>
<protein>
    <submittedName>
        <fullName evidence="1">Uncharacterized protein</fullName>
    </submittedName>
</protein>
<organism evidence="1 2">
    <name type="scientific">Ensete ventricosum</name>
    <name type="common">Abyssinian banana</name>
    <name type="synonym">Musa ensete</name>
    <dbReference type="NCBI Taxonomy" id="4639"/>
    <lineage>
        <taxon>Eukaryota</taxon>
        <taxon>Viridiplantae</taxon>
        <taxon>Streptophyta</taxon>
        <taxon>Embryophyta</taxon>
        <taxon>Tracheophyta</taxon>
        <taxon>Spermatophyta</taxon>
        <taxon>Magnoliopsida</taxon>
        <taxon>Liliopsida</taxon>
        <taxon>Zingiberales</taxon>
        <taxon>Musaceae</taxon>
        <taxon>Ensete</taxon>
    </lineage>
</organism>
<comment type="caution">
    <text evidence="1">The sequence shown here is derived from an EMBL/GenBank/DDBJ whole genome shotgun (WGS) entry which is preliminary data.</text>
</comment>
<feature type="non-terminal residue" evidence="1">
    <location>
        <position position="1"/>
    </location>
</feature>